<protein>
    <submittedName>
        <fullName evidence="3">NTPase with transmembrane helices</fullName>
    </submittedName>
</protein>
<dbReference type="InterPro" id="IPR048428">
    <property type="entry name" value="YobI-NTPase"/>
</dbReference>
<dbReference type="Pfam" id="PF20693">
    <property type="entry name" value="YobI-ATPase"/>
    <property type="match status" value="1"/>
</dbReference>
<evidence type="ECO:0000313" key="4">
    <source>
        <dbReference type="Proteomes" id="UP000006562"/>
    </source>
</evidence>
<dbReference type="KEGG" id="bao:BAMF_1275"/>
<keyword evidence="4" id="KW-1185">Reference proteome</keyword>
<feature type="domain" description="YobI-like P-loop NTPase" evidence="2">
    <location>
        <begin position="45"/>
        <end position="416"/>
    </location>
</feature>
<evidence type="ECO:0000313" key="3">
    <source>
        <dbReference type="EMBL" id="CBI42401.1"/>
    </source>
</evidence>
<name>A0A9P1JGQ8_BACAS</name>
<dbReference type="AlphaFoldDB" id="A0A9P1JGQ8"/>
<reference evidence="3 4" key="1">
    <citation type="journal article" date="2011" name="Int. J. Syst. Evol. Microbiol.">
        <title>Relationship of Bacillus amyloliquefaciens clades associated with strains DSM 7T and FZB42T: a proposal for Bacillus amyloliquefaciens subsp. amyloliquefaciens subsp. nov. and Bacillus amyloliquefaciens subsp. plantarum subsp. nov. based on complete genome sequence comparisons.</title>
        <authorList>
            <person name="Borriss R."/>
            <person name="Chen X.H."/>
            <person name="Rueckert C."/>
            <person name="Blom J."/>
            <person name="Becker A."/>
            <person name="Baumgarth B."/>
            <person name="Fan B."/>
            <person name="Pukall R."/>
            <person name="Schumann P."/>
            <person name="Sproer C."/>
            <person name="Junge H."/>
            <person name="Vater J."/>
            <person name="Puhler A."/>
            <person name="Klenk H.P."/>
        </authorList>
    </citation>
    <scope>NUCLEOTIDE SEQUENCE [LARGE SCALE GENOMIC DNA]</scope>
    <source>
        <strain evidence="4">DSM 7</strain>
    </source>
</reference>
<keyword evidence="1 3" id="KW-0812">Transmembrane</keyword>
<accession>A0A9P1JGQ8</accession>
<sequence length="424" mass="49465">MGKFKQKIMNWLQKLQIKLDESNVKAESLFEDLTPSNDVDTDGKYSEALSWGLKNKKVKNIALTGPYGSGKSSILNTYQEQHSKEYSFLNISLATFHTDNNDVENKLEKSILQQMIYRVQDRTLPFSRFKRIKHIRTKSIILKLISFFTFIIVGTYLINPDVLKDIYAETLISRSLGGGDRQQIILTTLLTLFFIIYPLFVCKRIYHFVHANLKLNKVTIANATLEKNSGEESSSIFDKYLDEILYFFEASKYNVVIFEDLDRFDIIDIFEKLRELNELINNSEQIDRRVVFIYAIKDDIFGDVDSDKLTKDRTKFFDFIIPVIPIINASNSGDLLKKKIKYSPYSELVNDYFLEDVTIYIDDMRVLKNIFNEFVIYQQKLSAIDLDANKLLAMIIYKNIYPVDFSKLQYNKGLVYELFQKNNA</sequence>
<proteinExistence type="predicted"/>
<dbReference type="SUPFAM" id="SSF52540">
    <property type="entry name" value="P-loop containing nucleoside triphosphate hydrolases"/>
    <property type="match status" value="1"/>
</dbReference>
<feature type="transmembrane region" description="Helical" evidence="1">
    <location>
        <begin position="184"/>
        <end position="202"/>
    </location>
</feature>
<dbReference type="Gene3D" id="3.40.50.300">
    <property type="entry name" value="P-loop containing nucleotide triphosphate hydrolases"/>
    <property type="match status" value="1"/>
</dbReference>
<dbReference type="InterPro" id="IPR027417">
    <property type="entry name" value="P-loop_NTPase"/>
</dbReference>
<dbReference type="Proteomes" id="UP000006562">
    <property type="component" value="Chromosome"/>
</dbReference>
<gene>
    <name evidence="3" type="primary">yobI1</name>
    <name evidence="3" type="ordered locus">BAMF_1275</name>
</gene>
<evidence type="ECO:0000259" key="2">
    <source>
        <dbReference type="Pfam" id="PF20693"/>
    </source>
</evidence>
<organism evidence="3 4">
    <name type="scientific">Bacillus amyloliquefaciens (strain ATCC 23350 / DSM 7 / BCRC 11601 / CCUG 28519 / NBRC 15535 / NRRL B-14393 / F)</name>
    <dbReference type="NCBI Taxonomy" id="692420"/>
    <lineage>
        <taxon>Bacteria</taxon>
        <taxon>Bacillati</taxon>
        <taxon>Bacillota</taxon>
        <taxon>Bacilli</taxon>
        <taxon>Bacillales</taxon>
        <taxon>Bacillaceae</taxon>
        <taxon>Bacillus</taxon>
        <taxon>Bacillus amyloliquefaciens group</taxon>
    </lineage>
</organism>
<keyword evidence="1" id="KW-0472">Membrane</keyword>
<feature type="transmembrane region" description="Helical" evidence="1">
    <location>
        <begin position="140"/>
        <end position="158"/>
    </location>
</feature>
<dbReference type="EMBL" id="FN597644">
    <property type="protein sequence ID" value="CBI42401.1"/>
    <property type="molecule type" value="Genomic_DNA"/>
</dbReference>
<keyword evidence="1" id="KW-1133">Transmembrane helix</keyword>
<reference evidence="4" key="2">
    <citation type="journal article" date="2011" name="J. Biotechnol.">
        <title>Genome sequence of B. amyloliquefaciens type strain DSM7(T) reveals differences to plant-associated B. amyloliquefaciens FZB42.</title>
        <authorList>
            <person name="Ruckert C."/>
            <person name="Blom J."/>
            <person name="Chen X."/>
            <person name="Reva O."/>
            <person name="Borriss R."/>
        </authorList>
    </citation>
    <scope>NUCLEOTIDE SEQUENCE [LARGE SCALE GENOMIC DNA]</scope>
    <source>
        <strain evidence="4">DSM 7</strain>
    </source>
</reference>
<evidence type="ECO:0000256" key="1">
    <source>
        <dbReference type="SAM" id="Phobius"/>
    </source>
</evidence>